<dbReference type="AlphaFoldDB" id="A0A225USX5"/>
<dbReference type="EMBL" id="NBNE01012200">
    <property type="protein sequence ID" value="OWY96011.1"/>
    <property type="molecule type" value="Genomic_DNA"/>
</dbReference>
<evidence type="ECO:0000313" key="4">
    <source>
        <dbReference type="Proteomes" id="UP000198211"/>
    </source>
</evidence>
<sequence>MQALRVVYVVTIIVISSIFAEAAITPKSVGVSKTSSDRESQRDTHATTTNGASGKRFLRIEEATNANIMATGSMGDTSNNSSTEVASQEERGVRAVPLEVVGKQESASKFVKGKTITTAVTNLLRRNKERKILRKFRIKLLESLPPEQAATLIFLKRPKKELPAELSKKELPSKLPKKEL</sequence>
<dbReference type="Proteomes" id="UP000198211">
    <property type="component" value="Unassembled WGS sequence"/>
</dbReference>
<proteinExistence type="predicted"/>
<name>A0A225USX5_9STRA</name>
<accession>A0A225USX5</accession>
<organism evidence="3 4">
    <name type="scientific">Phytophthora megakarya</name>
    <dbReference type="NCBI Taxonomy" id="4795"/>
    <lineage>
        <taxon>Eukaryota</taxon>
        <taxon>Sar</taxon>
        <taxon>Stramenopiles</taxon>
        <taxon>Oomycota</taxon>
        <taxon>Peronosporomycetes</taxon>
        <taxon>Peronosporales</taxon>
        <taxon>Peronosporaceae</taxon>
        <taxon>Phytophthora</taxon>
    </lineage>
</organism>
<evidence type="ECO:0000313" key="3">
    <source>
        <dbReference type="EMBL" id="OWY96011.1"/>
    </source>
</evidence>
<feature type="compositionally biased region" description="Polar residues" evidence="1">
    <location>
        <begin position="70"/>
        <end position="86"/>
    </location>
</feature>
<keyword evidence="2" id="KW-0472">Membrane</keyword>
<feature type="region of interest" description="Disordered" evidence="1">
    <location>
        <begin position="29"/>
        <end position="55"/>
    </location>
</feature>
<feature type="non-terminal residue" evidence="3">
    <location>
        <position position="180"/>
    </location>
</feature>
<keyword evidence="2" id="KW-1133">Transmembrane helix</keyword>
<feature type="compositionally biased region" description="Basic and acidic residues" evidence="1">
    <location>
        <begin position="35"/>
        <end position="45"/>
    </location>
</feature>
<protein>
    <submittedName>
        <fullName evidence="3">Avirulence (Avh) protein</fullName>
    </submittedName>
</protein>
<comment type="caution">
    <text evidence="3">The sequence shown here is derived from an EMBL/GenBank/DDBJ whole genome shotgun (WGS) entry which is preliminary data.</text>
</comment>
<evidence type="ECO:0000256" key="2">
    <source>
        <dbReference type="SAM" id="Phobius"/>
    </source>
</evidence>
<reference evidence="4" key="1">
    <citation type="submission" date="2017-03" db="EMBL/GenBank/DDBJ databases">
        <title>Phytopthora megakarya and P. palmivora, two closely related causual agents of cacao black pod achieved similar genome size and gene model numbers by different mechanisms.</title>
        <authorList>
            <person name="Ali S."/>
            <person name="Shao J."/>
            <person name="Larry D.J."/>
            <person name="Kronmiller B."/>
            <person name="Shen D."/>
            <person name="Strem M.D."/>
            <person name="Melnick R.L."/>
            <person name="Guiltinan M.J."/>
            <person name="Tyler B.M."/>
            <person name="Meinhardt L.W."/>
            <person name="Bailey B.A."/>
        </authorList>
    </citation>
    <scope>NUCLEOTIDE SEQUENCE [LARGE SCALE GENOMIC DNA]</scope>
    <source>
        <strain evidence="4">zdho120</strain>
    </source>
</reference>
<keyword evidence="2" id="KW-0812">Transmembrane</keyword>
<keyword evidence="4" id="KW-1185">Reference proteome</keyword>
<feature type="region of interest" description="Disordered" evidence="1">
    <location>
        <begin position="70"/>
        <end position="89"/>
    </location>
</feature>
<gene>
    <name evidence="3" type="ORF">PHMEG_00033833</name>
</gene>
<feature type="transmembrane region" description="Helical" evidence="2">
    <location>
        <begin position="6"/>
        <end position="24"/>
    </location>
</feature>
<evidence type="ECO:0000256" key="1">
    <source>
        <dbReference type="SAM" id="MobiDB-lite"/>
    </source>
</evidence>
<dbReference type="OrthoDB" id="107112at2759"/>